<comment type="caution">
    <text evidence="2">The sequence shown here is derived from an EMBL/GenBank/DDBJ whole genome shotgun (WGS) entry which is preliminary data.</text>
</comment>
<keyword evidence="2" id="KW-0489">Methyltransferase</keyword>
<sequence>MNELLSPVASYYTQKIKEFGPQPKGVDWNGEDGQLLRFQQLCQVLDPAAPFSIVDVGCGYGALFDFLLDRFQSFEYIGIDISETMIETARDLHKQKPQGRFVTGTAPEEPVDFAVASGIFNVRLGGDEDAWKAYIRETLTRMNQFTKRGFAFNCLTSYSDADRMRPDLHYADPCELFDLCKRTFSRNVALLHDYGLYEFTIVVRK</sequence>
<keyword evidence="2" id="KW-0808">Transferase</keyword>
<proteinExistence type="predicted"/>
<organism evidence="2 3">
    <name type="scientific">Cupriavidus pauculus</name>
    <dbReference type="NCBI Taxonomy" id="82633"/>
    <lineage>
        <taxon>Bacteria</taxon>
        <taxon>Pseudomonadati</taxon>
        <taxon>Pseudomonadota</taxon>
        <taxon>Betaproteobacteria</taxon>
        <taxon>Burkholderiales</taxon>
        <taxon>Burkholderiaceae</taxon>
        <taxon>Cupriavidus</taxon>
    </lineage>
</organism>
<dbReference type="OrthoDB" id="9800454at2"/>
<evidence type="ECO:0000313" key="3">
    <source>
        <dbReference type="Proteomes" id="UP000234341"/>
    </source>
</evidence>
<reference evidence="2 3" key="1">
    <citation type="submission" date="2017-12" db="EMBL/GenBank/DDBJ databases">
        <title>Genome sequence of the active heterotrophic nitrifier-denitrifier, Cupriavidus pauculus UM1.</title>
        <authorList>
            <person name="Putonti C."/>
            <person name="Castignetti D."/>
        </authorList>
    </citation>
    <scope>NUCLEOTIDE SEQUENCE [LARGE SCALE GENOMIC DNA]</scope>
    <source>
        <strain evidence="2 3">UM1</strain>
    </source>
</reference>
<name>A0A2N5CH32_9BURK</name>
<dbReference type="RefSeq" id="WP_101680883.1">
    <property type="nucleotide sequence ID" value="NZ_PJRP01000002.1"/>
</dbReference>
<dbReference type="EMBL" id="PJRP01000002">
    <property type="protein sequence ID" value="PLQ01532.1"/>
    <property type="molecule type" value="Genomic_DNA"/>
</dbReference>
<evidence type="ECO:0000259" key="1">
    <source>
        <dbReference type="Pfam" id="PF13649"/>
    </source>
</evidence>
<dbReference type="Pfam" id="PF13649">
    <property type="entry name" value="Methyltransf_25"/>
    <property type="match status" value="1"/>
</dbReference>
<feature type="domain" description="Methyltransferase" evidence="1">
    <location>
        <begin position="53"/>
        <end position="114"/>
    </location>
</feature>
<dbReference type="InterPro" id="IPR029063">
    <property type="entry name" value="SAM-dependent_MTases_sf"/>
</dbReference>
<evidence type="ECO:0000313" key="2">
    <source>
        <dbReference type="EMBL" id="PLQ01532.1"/>
    </source>
</evidence>
<dbReference type="SUPFAM" id="SSF53335">
    <property type="entry name" value="S-adenosyl-L-methionine-dependent methyltransferases"/>
    <property type="match status" value="1"/>
</dbReference>
<gene>
    <name evidence="2" type="ORF">CYJ10_07610</name>
</gene>
<dbReference type="Proteomes" id="UP000234341">
    <property type="component" value="Unassembled WGS sequence"/>
</dbReference>
<dbReference type="GO" id="GO:0032259">
    <property type="term" value="P:methylation"/>
    <property type="evidence" value="ECO:0007669"/>
    <property type="project" value="UniProtKB-KW"/>
</dbReference>
<dbReference type="AlphaFoldDB" id="A0A2N5CH32"/>
<protein>
    <submittedName>
        <fullName evidence="2">SAM-dependent methyltransferase</fullName>
    </submittedName>
</protein>
<dbReference type="GO" id="GO:0008168">
    <property type="term" value="F:methyltransferase activity"/>
    <property type="evidence" value="ECO:0007669"/>
    <property type="project" value="UniProtKB-KW"/>
</dbReference>
<dbReference type="CDD" id="cd02440">
    <property type="entry name" value="AdoMet_MTases"/>
    <property type="match status" value="1"/>
</dbReference>
<dbReference type="Gene3D" id="3.40.50.150">
    <property type="entry name" value="Vaccinia Virus protein VP39"/>
    <property type="match status" value="1"/>
</dbReference>
<accession>A0A2N5CH32</accession>
<dbReference type="InterPro" id="IPR041698">
    <property type="entry name" value="Methyltransf_25"/>
</dbReference>